<dbReference type="AlphaFoldDB" id="A0AAE1K8P7"/>
<accession>A0AAE1K8P7</accession>
<comment type="caution">
    <text evidence="1">The sequence shown here is derived from an EMBL/GenBank/DDBJ whole genome shotgun (WGS) entry which is preliminary data.</text>
</comment>
<evidence type="ECO:0000313" key="2">
    <source>
        <dbReference type="Proteomes" id="UP001286313"/>
    </source>
</evidence>
<gene>
    <name evidence="1" type="ORF">Pcinc_025980</name>
</gene>
<sequence>MEVSRIIESINNLENHEIIKKLTDEPIIVERCLLLQYNFHQSVCTELHSNPSRQVIVSKICHVFGERELDAIEFMGDSGDLILVTMKNNRVRDFLVSKVSTISWAHKPGSTCTCGCVLAMRPLAPLATRIHFTVSGIPHILLKSRTEQLTIKVRKILPGLSNVEYRYQYWPESEIGNGTLLISGKSSNVIKSIEEVRDSPKFLVMGGFGGRVMYWREGHAVKSGTKDMLTYHGW</sequence>
<organism evidence="1 2">
    <name type="scientific">Petrolisthes cinctipes</name>
    <name type="common">Flat porcelain crab</name>
    <dbReference type="NCBI Taxonomy" id="88211"/>
    <lineage>
        <taxon>Eukaryota</taxon>
        <taxon>Metazoa</taxon>
        <taxon>Ecdysozoa</taxon>
        <taxon>Arthropoda</taxon>
        <taxon>Crustacea</taxon>
        <taxon>Multicrustacea</taxon>
        <taxon>Malacostraca</taxon>
        <taxon>Eumalacostraca</taxon>
        <taxon>Eucarida</taxon>
        <taxon>Decapoda</taxon>
        <taxon>Pleocyemata</taxon>
        <taxon>Anomura</taxon>
        <taxon>Galatheoidea</taxon>
        <taxon>Porcellanidae</taxon>
        <taxon>Petrolisthes</taxon>
    </lineage>
</organism>
<dbReference type="Proteomes" id="UP001286313">
    <property type="component" value="Unassembled WGS sequence"/>
</dbReference>
<keyword evidence="2" id="KW-1185">Reference proteome</keyword>
<evidence type="ECO:0000313" key="1">
    <source>
        <dbReference type="EMBL" id="KAK3868656.1"/>
    </source>
</evidence>
<reference evidence="1" key="1">
    <citation type="submission" date="2023-10" db="EMBL/GenBank/DDBJ databases">
        <title>Genome assemblies of two species of porcelain crab, Petrolisthes cinctipes and Petrolisthes manimaculis (Anomura: Porcellanidae).</title>
        <authorList>
            <person name="Angst P."/>
        </authorList>
    </citation>
    <scope>NUCLEOTIDE SEQUENCE</scope>
    <source>
        <strain evidence="1">PB745_01</strain>
        <tissue evidence="1">Gill</tissue>
    </source>
</reference>
<dbReference type="EMBL" id="JAWQEG010002965">
    <property type="protein sequence ID" value="KAK3868656.1"/>
    <property type="molecule type" value="Genomic_DNA"/>
</dbReference>
<proteinExistence type="predicted"/>
<protein>
    <submittedName>
        <fullName evidence="1">Uncharacterized protein</fullName>
    </submittedName>
</protein>
<name>A0AAE1K8P7_PETCI</name>